<dbReference type="PANTHER" id="PTHR42977:SF1">
    <property type="entry name" value="BLR6576 PROTEIN"/>
    <property type="match status" value="1"/>
</dbReference>
<dbReference type="Gene3D" id="3.40.50.1820">
    <property type="entry name" value="alpha/beta hydrolase"/>
    <property type="match status" value="1"/>
</dbReference>
<keyword evidence="3" id="KW-1185">Reference proteome</keyword>
<dbReference type="InterPro" id="IPR029058">
    <property type="entry name" value="AB_hydrolase_fold"/>
</dbReference>
<dbReference type="AlphaFoldDB" id="A0A5J6MIH9"/>
<dbReference type="KEGG" id="htq:FRZ44_13720"/>
<dbReference type="OrthoDB" id="9804723at2"/>
<dbReference type="EMBL" id="CP042906">
    <property type="protein sequence ID" value="QEX16080.1"/>
    <property type="molecule type" value="Genomic_DNA"/>
</dbReference>
<dbReference type="InterPro" id="IPR051340">
    <property type="entry name" value="Haloalkane_dehalogenase"/>
</dbReference>
<sequence>MSKITAPIVAVGNLPGSIALDQAATVEPVAYKFARVRELDIFYREAGPKTAPTLLLLHGFPSSSHMFRDLIPLLATTYHVVAPDYPGFGHSSAPSPDEFTYTFGNLADVVDEFTAAVGLTRYVVYMQDYGGPVGMHLALKHPEGVRGLVVQNAVVNVEGWSPEIVRDFTPAWTHRTAVTEESLRAILQSTRFQYTQGATRVDRINPDAWLFDQALLDRPGSDKIQLELLYQYKDNIARYPDWQRYLRAAQPPILVAWGDNDPIFTIQGRDFFKTLVPTAEIRGFDAGHFALETHGPEIAAEILAFLDRLRSPM</sequence>
<dbReference type="GO" id="GO:0004301">
    <property type="term" value="F:epoxide hydrolase activity"/>
    <property type="evidence" value="ECO:0007669"/>
    <property type="project" value="TreeGrafter"/>
</dbReference>
<feature type="domain" description="AB hydrolase-1" evidence="1">
    <location>
        <begin position="52"/>
        <end position="294"/>
    </location>
</feature>
<gene>
    <name evidence="2" type="ORF">FRZ44_13720</name>
</gene>
<name>A0A5J6MIH9_9PROT</name>
<dbReference type="InterPro" id="IPR000639">
    <property type="entry name" value="Epox_hydrolase-like"/>
</dbReference>
<dbReference type="SUPFAM" id="SSF53474">
    <property type="entry name" value="alpha/beta-Hydrolases"/>
    <property type="match status" value="1"/>
</dbReference>
<accession>A0A5J6MIH9</accession>
<dbReference type="PANTHER" id="PTHR42977">
    <property type="entry name" value="HYDROLASE-RELATED"/>
    <property type="match status" value="1"/>
</dbReference>
<dbReference type="PRINTS" id="PR00412">
    <property type="entry name" value="EPOXHYDRLASE"/>
</dbReference>
<reference evidence="2 3" key="1">
    <citation type="submission" date="2019-08" db="EMBL/GenBank/DDBJ databases">
        <title>Hyperibacter terrae gen. nov., sp. nov. and Hyperibacter viscosus sp. nov., two new members in the family Rhodospirillaceae isolated from the rhizosphere of Hypericum perforatum.</title>
        <authorList>
            <person name="Noviana Z."/>
        </authorList>
    </citation>
    <scope>NUCLEOTIDE SEQUENCE [LARGE SCALE GENOMIC DNA]</scope>
    <source>
        <strain evidence="2 3">R5913</strain>
    </source>
</reference>
<dbReference type="Pfam" id="PF00561">
    <property type="entry name" value="Abhydrolase_1"/>
    <property type="match status" value="1"/>
</dbReference>
<dbReference type="RefSeq" id="WP_151176479.1">
    <property type="nucleotide sequence ID" value="NZ_CP042906.1"/>
</dbReference>
<proteinExistence type="predicted"/>
<dbReference type="InterPro" id="IPR000073">
    <property type="entry name" value="AB_hydrolase_1"/>
</dbReference>
<dbReference type="Proteomes" id="UP000326202">
    <property type="component" value="Chromosome"/>
</dbReference>
<evidence type="ECO:0000313" key="2">
    <source>
        <dbReference type="EMBL" id="QEX16080.1"/>
    </source>
</evidence>
<keyword evidence="2" id="KW-0378">Hydrolase</keyword>
<protein>
    <submittedName>
        <fullName evidence="2">Hydrolase</fullName>
    </submittedName>
</protein>
<dbReference type="PRINTS" id="PR00111">
    <property type="entry name" value="ABHYDROLASE"/>
</dbReference>
<evidence type="ECO:0000259" key="1">
    <source>
        <dbReference type="Pfam" id="PF00561"/>
    </source>
</evidence>
<organism evidence="2 3">
    <name type="scientific">Hypericibacter terrae</name>
    <dbReference type="NCBI Taxonomy" id="2602015"/>
    <lineage>
        <taxon>Bacteria</taxon>
        <taxon>Pseudomonadati</taxon>
        <taxon>Pseudomonadota</taxon>
        <taxon>Alphaproteobacteria</taxon>
        <taxon>Rhodospirillales</taxon>
        <taxon>Dongiaceae</taxon>
        <taxon>Hypericibacter</taxon>
    </lineage>
</organism>
<evidence type="ECO:0000313" key="3">
    <source>
        <dbReference type="Proteomes" id="UP000326202"/>
    </source>
</evidence>